<dbReference type="PROSITE" id="PS51000">
    <property type="entry name" value="HTH_DEOR_2"/>
    <property type="match status" value="1"/>
</dbReference>
<dbReference type="PANTHER" id="PTHR34580:SF3">
    <property type="entry name" value="PROTEIN PAFB"/>
    <property type="match status" value="1"/>
</dbReference>
<dbReference type="InterPro" id="IPR018356">
    <property type="entry name" value="Tscrpt_reg_HTH_DeoR_CS"/>
</dbReference>
<name>A0ABP9HKE3_9ACTN</name>
<dbReference type="Gene3D" id="1.10.10.10">
    <property type="entry name" value="Winged helix-like DNA-binding domain superfamily/Winged helix DNA-binding domain"/>
    <property type="match status" value="1"/>
</dbReference>
<dbReference type="PANTHER" id="PTHR34580">
    <property type="match status" value="1"/>
</dbReference>
<keyword evidence="2" id="KW-0238">DNA-binding</keyword>
<dbReference type="InterPro" id="IPR001034">
    <property type="entry name" value="DeoR_HTH"/>
</dbReference>
<dbReference type="InterPro" id="IPR036390">
    <property type="entry name" value="WH_DNA-bd_sf"/>
</dbReference>
<dbReference type="EMBL" id="BAABIL010000168">
    <property type="protein sequence ID" value="GAA4972796.1"/>
    <property type="molecule type" value="Genomic_DNA"/>
</dbReference>
<evidence type="ECO:0000256" key="2">
    <source>
        <dbReference type="ARBA" id="ARBA00023125"/>
    </source>
</evidence>
<dbReference type="Pfam" id="PF13280">
    <property type="entry name" value="WYL"/>
    <property type="match status" value="1"/>
</dbReference>
<dbReference type="InterPro" id="IPR013196">
    <property type="entry name" value="HTH_11"/>
</dbReference>
<feature type="compositionally biased region" description="Gly residues" evidence="4">
    <location>
        <begin position="375"/>
        <end position="388"/>
    </location>
</feature>
<sequence length="404" mass="42829">MLTAAVLTAAVLTAAVLAVWVLTVSSSSSAGARSGCTHHARDHWCQFPSSSRADPRQTRAVADTGARTLRMLSLLQARPHWPGTELADRLGVSVRTLRRDVERLRELGYPVDARRGAAGGYQLAAGAALPPLVLDDEEAVALVVGLQSATQAPVAGTAEASLRALTKVVQVLPPRLRRRVEAVRAVTVPGALETGPLLAPEVLTAVALACRDGERVRFAHDGGLPERHVEPHRLVPLGQRWYLVAYDLARAGWRTFRLDRIRDVRPTGSRFAPRPLPAQDAAAFVRDAVAGARTGVEVEAFVRAGADGVRRRLGRWAEVADAGDGGCVVRMRADDLVWPAVVLASLGAEFEVAAPAELRERLRELAGRLARASGAGTGAQGAGTGAPGRPGPAQSRPRRSSSSR</sequence>
<evidence type="ECO:0000256" key="3">
    <source>
        <dbReference type="ARBA" id="ARBA00023163"/>
    </source>
</evidence>
<comment type="caution">
    <text evidence="6">The sequence shown here is derived from an EMBL/GenBank/DDBJ whole genome shotgun (WGS) entry which is preliminary data.</text>
</comment>
<dbReference type="SUPFAM" id="SSF46785">
    <property type="entry name" value="Winged helix' DNA-binding domain"/>
    <property type="match status" value="1"/>
</dbReference>
<keyword evidence="7" id="KW-1185">Reference proteome</keyword>
<reference evidence="7" key="1">
    <citation type="journal article" date="2019" name="Int. J. Syst. Evol. Microbiol.">
        <title>The Global Catalogue of Microorganisms (GCM) 10K type strain sequencing project: providing services to taxonomists for standard genome sequencing and annotation.</title>
        <authorList>
            <consortium name="The Broad Institute Genomics Platform"/>
            <consortium name="The Broad Institute Genome Sequencing Center for Infectious Disease"/>
            <person name="Wu L."/>
            <person name="Ma J."/>
        </authorList>
    </citation>
    <scope>NUCLEOTIDE SEQUENCE [LARGE SCALE GENOMIC DNA]</scope>
    <source>
        <strain evidence="7">JCM 18126</strain>
    </source>
</reference>
<dbReference type="InterPro" id="IPR036388">
    <property type="entry name" value="WH-like_DNA-bd_sf"/>
</dbReference>
<dbReference type="Proteomes" id="UP001501195">
    <property type="component" value="Unassembled WGS sequence"/>
</dbReference>
<dbReference type="Pfam" id="PF08279">
    <property type="entry name" value="HTH_11"/>
    <property type="match status" value="1"/>
</dbReference>
<keyword evidence="3" id="KW-0804">Transcription</keyword>
<feature type="region of interest" description="Disordered" evidence="4">
    <location>
        <begin position="372"/>
        <end position="404"/>
    </location>
</feature>
<evidence type="ECO:0000259" key="5">
    <source>
        <dbReference type="PROSITE" id="PS51000"/>
    </source>
</evidence>
<dbReference type="Pfam" id="PF25583">
    <property type="entry name" value="WCX"/>
    <property type="match status" value="1"/>
</dbReference>
<evidence type="ECO:0000256" key="4">
    <source>
        <dbReference type="SAM" id="MobiDB-lite"/>
    </source>
</evidence>
<dbReference type="PROSITE" id="PS00894">
    <property type="entry name" value="HTH_DEOR_1"/>
    <property type="match status" value="1"/>
</dbReference>
<dbReference type="InterPro" id="IPR051534">
    <property type="entry name" value="CBASS_pafABC_assoc_protein"/>
</dbReference>
<organism evidence="6 7">
    <name type="scientific">Kineococcus glutinatus</name>
    <dbReference type="NCBI Taxonomy" id="1070872"/>
    <lineage>
        <taxon>Bacteria</taxon>
        <taxon>Bacillati</taxon>
        <taxon>Actinomycetota</taxon>
        <taxon>Actinomycetes</taxon>
        <taxon>Kineosporiales</taxon>
        <taxon>Kineosporiaceae</taxon>
        <taxon>Kineococcus</taxon>
    </lineage>
</organism>
<protein>
    <recommendedName>
        <fullName evidence="5">HTH deoR-type domain-containing protein</fullName>
    </recommendedName>
</protein>
<proteinExistence type="predicted"/>
<keyword evidence="1" id="KW-0805">Transcription regulation</keyword>
<evidence type="ECO:0000313" key="6">
    <source>
        <dbReference type="EMBL" id="GAA4972796.1"/>
    </source>
</evidence>
<dbReference type="InterPro" id="IPR057727">
    <property type="entry name" value="WCX_dom"/>
</dbReference>
<feature type="domain" description="HTH deoR-type" evidence="5">
    <location>
        <begin position="64"/>
        <end position="119"/>
    </location>
</feature>
<dbReference type="InterPro" id="IPR026881">
    <property type="entry name" value="WYL_dom"/>
</dbReference>
<evidence type="ECO:0000313" key="7">
    <source>
        <dbReference type="Proteomes" id="UP001501195"/>
    </source>
</evidence>
<evidence type="ECO:0000256" key="1">
    <source>
        <dbReference type="ARBA" id="ARBA00023015"/>
    </source>
</evidence>
<gene>
    <name evidence="6" type="ORF">GCM10023225_12880</name>
</gene>
<accession>A0ABP9HKE3</accession>
<dbReference type="PROSITE" id="PS52050">
    <property type="entry name" value="WYL"/>
    <property type="match status" value="1"/>
</dbReference>